<dbReference type="EMBL" id="JBHRUV010000045">
    <property type="protein sequence ID" value="MFC3266545.1"/>
    <property type="molecule type" value="Genomic_DNA"/>
</dbReference>
<protein>
    <submittedName>
        <fullName evidence="3">TIGR02217 family protein</fullName>
    </submittedName>
</protein>
<feature type="region of interest" description="Disordered" evidence="1">
    <location>
        <begin position="1"/>
        <end position="20"/>
    </location>
</feature>
<name>A0ABV7LF42_9HYPH</name>
<evidence type="ECO:0000313" key="4">
    <source>
        <dbReference type="Proteomes" id="UP001595536"/>
    </source>
</evidence>
<proteinExistence type="predicted"/>
<dbReference type="Proteomes" id="UP001595536">
    <property type="component" value="Unassembled WGS sequence"/>
</dbReference>
<accession>A0ABV7LF42</accession>
<reference evidence="4" key="1">
    <citation type="journal article" date="2019" name="Int. J. Syst. Evol. Microbiol.">
        <title>The Global Catalogue of Microorganisms (GCM) 10K type strain sequencing project: providing services to taxonomists for standard genome sequencing and annotation.</title>
        <authorList>
            <consortium name="The Broad Institute Genomics Platform"/>
            <consortium name="The Broad Institute Genome Sequencing Center for Infectious Disease"/>
            <person name="Wu L."/>
            <person name="Ma J."/>
        </authorList>
    </citation>
    <scope>NUCLEOTIDE SEQUENCE [LARGE SCALE GENOMIC DNA]</scope>
    <source>
        <strain evidence="4">CCM 7941</strain>
    </source>
</reference>
<feature type="domain" description="DUF2460" evidence="2">
    <location>
        <begin position="5"/>
        <end position="208"/>
    </location>
</feature>
<dbReference type="NCBIfam" id="TIGR02217">
    <property type="entry name" value="chp_TIGR02217"/>
    <property type="match status" value="1"/>
</dbReference>
<evidence type="ECO:0000313" key="3">
    <source>
        <dbReference type="EMBL" id="MFC3266545.1"/>
    </source>
</evidence>
<dbReference type="Pfam" id="PF09343">
    <property type="entry name" value="DUF2460"/>
    <property type="match status" value="1"/>
</dbReference>
<dbReference type="RefSeq" id="WP_376830201.1">
    <property type="nucleotide sequence ID" value="NZ_JBHLWR010000006.1"/>
</dbReference>
<dbReference type="InterPro" id="IPR011740">
    <property type="entry name" value="DUF2460"/>
</dbReference>
<evidence type="ECO:0000256" key="1">
    <source>
        <dbReference type="SAM" id="MobiDB-lite"/>
    </source>
</evidence>
<keyword evidence="4" id="KW-1185">Reference proteome</keyword>
<sequence length="210" mass="22628">MTGFHETRFPPDIALGARGGPERRTRIVTLGSGREHRDAAWAGSRRRYDVGFGVRTLDALAQVIGFFEERRGRLYGFRFQDRLDDRSCAPSATPRPTDQPLGTGDGVRAVFPLVKIYGAGFDPWVRRIHKPVAGSVRVAVDGVETAAVTVDHVAGTVTFPPGDIPPPGALVTAGFLFDTPVRFDADALDIDLSAFGAGEAPHIPLVEIIP</sequence>
<comment type="caution">
    <text evidence="3">The sequence shown here is derived from an EMBL/GenBank/DDBJ whole genome shotgun (WGS) entry which is preliminary data.</text>
</comment>
<evidence type="ECO:0000259" key="2">
    <source>
        <dbReference type="Pfam" id="PF09343"/>
    </source>
</evidence>
<gene>
    <name evidence="3" type="ORF">ACFOEX_09280</name>
</gene>
<organism evidence="3 4">
    <name type="scientific">Camelimonas abortus</name>
    <dbReference type="NCBI Taxonomy" id="1017184"/>
    <lineage>
        <taxon>Bacteria</taxon>
        <taxon>Pseudomonadati</taxon>
        <taxon>Pseudomonadota</taxon>
        <taxon>Alphaproteobacteria</taxon>
        <taxon>Hyphomicrobiales</taxon>
        <taxon>Chelatococcaceae</taxon>
        <taxon>Camelimonas</taxon>
    </lineage>
</organism>